<keyword evidence="4" id="KW-1185">Reference proteome</keyword>
<accession>E6SFR9</accession>
<dbReference type="OrthoDB" id="10006109at2"/>
<keyword evidence="2" id="KW-0732">Signal</keyword>
<reference evidence="3 4" key="1">
    <citation type="journal article" date="2010" name="Stand. Genomic Sci.">
        <title>Complete genome sequence of Intrasporangium calvum type strain (7 KIP).</title>
        <authorList>
            <person name="Del Rio T.G."/>
            <person name="Chertkov O."/>
            <person name="Yasawong M."/>
            <person name="Lucas S."/>
            <person name="Deshpande S."/>
            <person name="Cheng J.F."/>
            <person name="Detter C."/>
            <person name="Tapia R."/>
            <person name="Han C."/>
            <person name="Goodwin L."/>
            <person name="Pitluck S."/>
            <person name="Liolios K."/>
            <person name="Ivanova N."/>
            <person name="Mavromatis K."/>
            <person name="Pati A."/>
            <person name="Chen A."/>
            <person name="Palaniappan K."/>
            <person name="Land M."/>
            <person name="Hauser L."/>
            <person name="Chang Y.J."/>
            <person name="Jeffries C.D."/>
            <person name="Rohde M."/>
            <person name="Pukall R."/>
            <person name="Sikorski J."/>
            <person name="Goker M."/>
            <person name="Woyke T."/>
            <person name="Bristow J."/>
            <person name="Eisen J.A."/>
            <person name="Markowitz V."/>
            <person name="Hugenholtz P."/>
            <person name="Kyrpides N.C."/>
            <person name="Klenk H.P."/>
            <person name="Lapidus A."/>
        </authorList>
    </citation>
    <scope>NUCLEOTIDE SEQUENCE [LARGE SCALE GENOMIC DNA]</scope>
    <source>
        <strain evidence="4">ATCC 23552 / DSM 43043 / JCM 3097 / NBRC 12989 / 7 KIP</strain>
    </source>
</reference>
<feature type="signal peptide" evidence="2">
    <location>
        <begin position="1"/>
        <end position="33"/>
    </location>
</feature>
<dbReference type="EMBL" id="CP002343">
    <property type="protein sequence ID" value="ADU48848.1"/>
    <property type="molecule type" value="Genomic_DNA"/>
</dbReference>
<dbReference type="KEGG" id="ica:Intca_2339"/>
<dbReference type="STRING" id="710696.Intca_2339"/>
<dbReference type="AlphaFoldDB" id="E6SFR9"/>
<proteinExistence type="predicted"/>
<evidence type="ECO:0008006" key="5">
    <source>
        <dbReference type="Google" id="ProtNLM"/>
    </source>
</evidence>
<sequence length="349" mass="33428">MSHRRSLLVSLAAGGGAAALALAVTVGASSAFAVSVPTSQTSPSGDGLHDALTEPGDVVKDVTDRISADGGAPAPSPGTGSGGTSDDAPLAPVGSAVKEVLRPADEKTADTPLARVVPGSGPGEVLKLSVNAAPLAKACVQVTGTGTAVANLDVTVGGHDISTPLIEALPGLLAPCPSGSAPESEGADASVSELVGACVRVKAEPPLEASVLLLDHELVAELIEAGVPLEKLVVPCPRPAGDGDGSGPGNDGGSDGDGSDGSDGGAGDGSDGGTTGGGSAGGSGTSSSTGDDACEPTITAQTTASSFLPTSGPQALPWLLLALALVGRGRLTHLVGLVRSGGATRATEL</sequence>
<dbReference type="InterPro" id="IPR006311">
    <property type="entry name" value="TAT_signal"/>
</dbReference>
<feature type="compositionally biased region" description="Gly residues" evidence="1">
    <location>
        <begin position="242"/>
        <end position="284"/>
    </location>
</feature>
<evidence type="ECO:0000313" key="4">
    <source>
        <dbReference type="Proteomes" id="UP000008914"/>
    </source>
</evidence>
<dbReference type="RefSeq" id="WP_013493162.1">
    <property type="nucleotide sequence ID" value="NC_014830.1"/>
</dbReference>
<organism evidence="3 4">
    <name type="scientific">Intrasporangium calvum (strain ATCC 23552 / DSM 43043 / JCM 3097 / NBRC 12989 / NCIMB 10167 / NRRL B-3866 / 7 KIP)</name>
    <dbReference type="NCBI Taxonomy" id="710696"/>
    <lineage>
        <taxon>Bacteria</taxon>
        <taxon>Bacillati</taxon>
        <taxon>Actinomycetota</taxon>
        <taxon>Actinomycetes</taxon>
        <taxon>Micrococcales</taxon>
        <taxon>Intrasporangiaceae</taxon>
        <taxon>Intrasporangium</taxon>
    </lineage>
</organism>
<feature type="chain" id="PRO_5003211148" description="Secreted protein" evidence="2">
    <location>
        <begin position="34"/>
        <end position="349"/>
    </location>
</feature>
<name>E6SFR9_INTC7</name>
<dbReference type="HOGENOM" id="CLU_794047_0_0_11"/>
<feature type="region of interest" description="Disordered" evidence="1">
    <location>
        <begin position="236"/>
        <end position="295"/>
    </location>
</feature>
<evidence type="ECO:0000256" key="2">
    <source>
        <dbReference type="SAM" id="SignalP"/>
    </source>
</evidence>
<evidence type="ECO:0000313" key="3">
    <source>
        <dbReference type="EMBL" id="ADU48848.1"/>
    </source>
</evidence>
<evidence type="ECO:0000256" key="1">
    <source>
        <dbReference type="SAM" id="MobiDB-lite"/>
    </source>
</evidence>
<feature type="region of interest" description="Disordered" evidence="1">
    <location>
        <begin position="65"/>
        <end position="91"/>
    </location>
</feature>
<dbReference type="PROSITE" id="PS51318">
    <property type="entry name" value="TAT"/>
    <property type="match status" value="1"/>
</dbReference>
<protein>
    <recommendedName>
        <fullName evidence="5">Secreted protein</fullName>
    </recommendedName>
</protein>
<gene>
    <name evidence="3" type="ordered locus">Intca_2339</name>
</gene>
<dbReference type="Proteomes" id="UP000008914">
    <property type="component" value="Chromosome"/>
</dbReference>